<gene>
    <name evidence="10" type="ORF">P4I72_12535</name>
</gene>
<dbReference type="PANTHER" id="PTHR48090:SF3">
    <property type="entry name" value="UNDECAPRENYL-PHOSPHATE 4-DEOXY-4-FORMAMIDO-L-ARABINOSE TRANSFERASE"/>
    <property type="match status" value="1"/>
</dbReference>
<name>A0ABU6G1U7_9BACL</name>
<dbReference type="InterPro" id="IPR029044">
    <property type="entry name" value="Nucleotide-diphossugar_trans"/>
</dbReference>
<dbReference type="EMBL" id="JARLKY010000026">
    <property type="protein sequence ID" value="MEC0227955.1"/>
    <property type="molecule type" value="Genomic_DNA"/>
</dbReference>
<keyword evidence="4 8" id="KW-0812">Transmembrane</keyword>
<dbReference type="Gene3D" id="3.90.550.10">
    <property type="entry name" value="Spore Coat Polysaccharide Biosynthesis Protein SpsA, Chain A"/>
    <property type="match status" value="1"/>
</dbReference>
<proteinExistence type="predicted"/>
<keyword evidence="1" id="KW-1003">Cell membrane</keyword>
<feature type="transmembrane region" description="Helical" evidence="8">
    <location>
        <begin position="232"/>
        <end position="253"/>
    </location>
</feature>
<keyword evidence="3" id="KW-0808">Transferase</keyword>
<dbReference type="InterPro" id="IPR001173">
    <property type="entry name" value="Glyco_trans_2-like"/>
</dbReference>
<feature type="transmembrane region" description="Helical" evidence="8">
    <location>
        <begin position="265"/>
        <end position="290"/>
    </location>
</feature>
<evidence type="ECO:0000256" key="8">
    <source>
        <dbReference type="SAM" id="Phobius"/>
    </source>
</evidence>
<dbReference type="RefSeq" id="WP_326072245.1">
    <property type="nucleotide sequence ID" value="NZ_JARLKY010000026.1"/>
</dbReference>
<dbReference type="SUPFAM" id="SSF53448">
    <property type="entry name" value="Nucleotide-diphospho-sugar transferases"/>
    <property type="match status" value="1"/>
</dbReference>
<evidence type="ECO:0000313" key="10">
    <source>
        <dbReference type="EMBL" id="MEC0227955.1"/>
    </source>
</evidence>
<evidence type="ECO:0000256" key="4">
    <source>
        <dbReference type="ARBA" id="ARBA00022692"/>
    </source>
</evidence>
<evidence type="ECO:0000256" key="2">
    <source>
        <dbReference type="ARBA" id="ARBA00022676"/>
    </source>
</evidence>
<dbReference type="CDD" id="cd04187">
    <property type="entry name" value="DPM1_like_bac"/>
    <property type="match status" value="1"/>
</dbReference>
<protein>
    <submittedName>
        <fullName evidence="10">Glycosyltransferase family 2 protein</fullName>
    </submittedName>
</protein>
<evidence type="ECO:0000256" key="3">
    <source>
        <dbReference type="ARBA" id="ARBA00022679"/>
    </source>
</evidence>
<evidence type="ECO:0000313" key="11">
    <source>
        <dbReference type="Proteomes" id="UP001338137"/>
    </source>
</evidence>
<dbReference type="Proteomes" id="UP001338137">
    <property type="component" value="Unassembled WGS sequence"/>
</dbReference>
<dbReference type="InterPro" id="IPR050256">
    <property type="entry name" value="Glycosyltransferase_2"/>
</dbReference>
<comment type="caution">
    <text evidence="10">The sequence shown here is derived from an EMBL/GenBank/DDBJ whole genome shotgun (WGS) entry which is preliminary data.</text>
</comment>
<evidence type="ECO:0000256" key="6">
    <source>
        <dbReference type="ARBA" id="ARBA00022989"/>
    </source>
</evidence>
<evidence type="ECO:0000256" key="1">
    <source>
        <dbReference type="ARBA" id="ARBA00022475"/>
    </source>
</evidence>
<keyword evidence="2" id="KW-0328">Glycosyltransferase</keyword>
<keyword evidence="11" id="KW-1185">Reference proteome</keyword>
<reference evidence="10 11" key="1">
    <citation type="submission" date="2023-03" db="EMBL/GenBank/DDBJ databases">
        <title>Bacillus Genome Sequencing.</title>
        <authorList>
            <person name="Dunlap C."/>
        </authorList>
    </citation>
    <scope>NUCLEOTIDE SEQUENCE [LARGE SCALE GENOMIC DNA]</scope>
    <source>
        <strain evidence="10 11">BD-533</strain>
    </source>
</reference>
<organism evidence="10 11">
    <name type="scientific">Paenibacillus alba</name>
    <dbReference type="NCBI Taxonomy" id="1197127"/>
    <lineage>
        <taxon>Bacteria</taxon>
        <taxon>Bacillati</taxon>
        <taxon>Bacillota</taxon>
        <taxon>Bacilli</taxon>
        <taxon>Bacillales</taxon>
        <taxon>Paenibacillaceae</taxon>
        <taxon>Paenibacillus</taxon>
    </lineage>
</organism>
<keyword evidence="7 8" id="KW-0472">Membrane</keyword>
<evidence type="ECO:0000256" key="7">
    <source>
        <dbReference type="ARBA" id="ARBA00023136"/>
    </source>
</evidence>
<keyword evidence="6 8" id="KW-1133">Transmembrane helix</keyword>
<dbReference type="Pfam" id="PF00535">
    <property type="entry name" value="Glycos_transf_2"/>
    <property type="match status" value="1"/>
</dbReference>
<sequence>MNKVLISFIVPVFNEEENIERLYSELLKLTNRLEAHYDYEVIFTDNHSTDQTEAMLTQLARTDKKVKVIRFSKNFGYQKSILTGYLNASGDLAVQIDCDLQDPLELVPVFLQHWKEGYQVVYGIRRSRKESWSINIIRKAFYYLIDKLSDETIPRDAGDFRLVDRKILNQLRKIKDEQPYLRGSIAAMGFNQIGVSYDRDERLKGESKFSFGQLVGLAFDGILNHSLVPLRFASYVGLFVSIMTFMSLIGYLIGKVLGADWPAGFATMTILILLSLSLNALFLGIIGEYLGRIYQQVKQKPLTIIEKQFNLDEEI</sequence>
<evidence type="ECO:0000256" key="5">
    <source>
        <dbReference type="ARBA" id="ARBA00022985"/>
    </source>
</evidence>
<dbReference type="PANTHER" id="PTHR48090">
    <property type="entry name" value="UNDECAPRENYL-PHOSPHATE 4-DEOXY-4-FORMAMIDO-L-ARABINOSE TRANSFERASE-RELATED"/>
    <property type="match status" value="1"/>
</dbReference>
<accession>A0ABU6G1U7</accession>
<evidence type="ECO:0000259" key="9">
    <source>
        <dbReference type="Pfam" id="PF00535"/>
    </source>
</evidence>
<keyword evidence="5" id="KW-0448">Lipopolysaccharide biosynthesis</keyword>
<feature type="domain" description="Glycosyltransferase 2-like" evidence="9">
    <location>
        <begin position="7"/>
        <end position="171"/>
    </location>
</feature>